<proteinExistence type="predicted"/>
<dbReference type="RefSeq" id="XP_060436773.1">
    <property type="nucleotide sequence ID" value="XM_060573315.1"/>
</dbReference>
<dbReference type="GeneID" id="85457841"/>
<organism evidence="1 2">
    <name type="scientific">Colletotrichum godetiae</name>
    <dbReference type="NCBI Taxonomy" id="1209918"/>
    <lineage>
        <taxon>Eukaryota</taxon>
        <taxon>Fungi</taxon>
        <taxon>Dikarya</taxon>
        <taxon>Ascomycota</taxon>
        <taxon>Pezizomycotina</taxon>
        <taxon>Sordariomycetes</taxon>
        <taxon>Hypocreomycetidae</taxon>
        <taxon>Glomerellales</taxon>
        <taxon>Glomerellaceae</taxon>
        <taxon>Colletotrichum</taxon>
        <taxon>Colletotrichum acutatum species complex</taxon>
    </lineage>
</organism>
<comment type="caution">
    <text evidence="1">The sequence shown here is derived from an EMBL/GenBank/DDBJ whole genome shotgun (WGS) entry which is preliminary data.</text>
</comment>
<gene>
    <name evidence="1" type="ORF">BDP55DRAFT_640178</name>
</gene>
<reference evidence="1" key="1">
    <citation type="submission" date="2021-06" db="EMBL/GenBank/DDBJ databases">
        <title>Comparative genomics, transcriptomics and evolutionary studies reveal genomic signatures of adaptation to plant cell wall in hemibiotrophic fungi.</title>
        <authorList>
            <consortium name="DOE Joint Genome Institute"/>
            <person name="Baroncelli R."/>
            <person name="Diaz J.F."/>
            <person name="Benocci T."/>
            <person name="Peng M."/>
            <person name="Battaglia E."/>
            <person name="Haridas S."/>
            <person name="Andreopoulos W."/>
            <person name="Labutti K."/>
            <person name="Pangilinan J."/>
            <person name="Floch G.L."/>
            <person name="Makela M.R."/>
            <person name="Henrissat B."/>
            <person name="Grigoriev I.V."/>
            <person name="Crouch J.A."/>
            <person name="De Vries R.P."/>
            <person name="Sukno S.A."/>
            <person name="Thon M.R."/>
        </authorList>
    </citation>
    <scope>NUCLEOTIDE SEQUENCE</scope>
    <source>
        <strain evidence="1">CBS 193.32</strain>
    </source>
</reference>
<accession>A0AAJ0AZ74</accession>
<evidence type="ECO:0000313" key="1">
    <source>
        <dbReference type="EMBL" id="KAK1701018.1"/>
    </source>
</evidence>
<sequence>MEVKGLAPDGFHSMKSMAALLHGSNISSHMHLPQSVHLLSKGDLYSRIDDLSFRMSWFQRTIDQAKYFTIGILGDEEFMYMGKEMSIKSAI</sequence>
<dbReference type="AlphaFoldDB" id="A0AAJ0AZ74"/>
<dbReference type="EMBL" id="JAHMHR010000001">
    <property type="protein sequence ID" value="KAK1701018.1"/>
    <property type="molecule type" value="Genomic_DNA"/>
</dbReference>
<keyword evidence="2" id="KW-1185">Reference proteome</keyword>
<protein>
    <submittedName>
        <fullName evidence="1">Uncharacterized protein</fullName>
    </submittedName>
</protein>
<evidence type="ECO:0000313" key="2">
    <source>
        <dbReference type="Proteomes" id="UP001224890"/>
    </source>
</evidence>
<dbReference type="Proteomes" id="UP001224890">
    <property type="component" value="Unassembled WGS sequence"/>
</dbReference>
<name>A0AAJ0AZ74_9PEZI</name>